<dbReference type="Gene3D" id="1.10.10.60">
    <property type="entry name" value="Homeodomain-like"/>
    <property type="match status" value="1"/>
</dbReference>
<dbReference type="Proteomes" id="UP000076104">
    <property type="component" value="Chromosome"/>
</dbReference>
<evidence type="ECO:0000256" key="2">
    <source>
        <dbReference type="SAM" id="Coils"/>
    </source>
</evidence>
<keyword evidence="2" id="KW-0175">Coiled coil</keyword>
<comment type="similarity">
    <text evidence="1">Belongs to the transposase 8 family.</text>
</comment>
<protein>
    <submittedName>
        <fullName evidence="3">Mobile element protein</fullName>
    </submittedName>
</protein>
<dbReference type="Pfam" id="PF01527">
    <property type="entry name" value="HTH_Tnp_1"/>
    <property type="match status" value="1"/>
</dbReference>
<gene>
    <name evidence="3" type="ORF">A3K91_1993</name>
</gene>
<organism evidence="3 4">
    <name type="scientific">Psychrobacter alimentarius</name>
    <dbReference type="NCBI Taxonomy" id="261164"/>
    <lineage>
        <taxon>Bacteria</taxon>
        <taxon>Pseudomonadati</taxon>
        <taxon>Pseudomonadota</taxon>
        <taxon>Gammaproteobacteria</taxon>
        <taxon>Moraxellales</taxon>
        <taxon>Moraxellaceae</taxon>
        <taxon>Psychrobacter</taxon>
    </lineage>
</organism>
<dbReference type="EMBL" id="CP014945">
    <property type="protein sequence ID" value="AMT97580.1"/>
    <property type="molecule type" value="Genomic_DNA"/>
</dbReference>
<name>A0ABM5ZZH9_9GAMM</name>
<proteinExistence type="inferred from homology"/>
<dbReference type="RefSeq" id="WP_062845127.1">
    <property type="nucleotide sequence ID" value="NZ_CP014945.1"/>
</dbReference>
<dbReference type="InterPro" id="IPR051839">
    <property type="entry name" value="RD_transcriptional_regulator"/>
</dbReference>
<evidence type="ECO:0000313" key="3">
    <source>
        <dbReference type="EMBL" id="AMT97580.1"/>
    </source>
</evidence>
<dbReference type="SUPFAM" id="SSF46689">
    <property type="entry name" value="Homeodomain-like"/>
    <property type="match status" value="1"/>
</dbReference>
<keyword evidence="4" id="KW-1185">Reference proteome</keyword>
<dbReference type="InterPro" id="IPR009057">
    <property type="entry name" value="Homeodomain-like_sf"/>
</dbReference>
<accession>A0ABM5ZZH9</accession>
<evidence type="ECO:0000313" key="4">
    <source>
        <dbReference type="Proteomes" id="UP000076104"/>
    </source>
</evidence>
<sequence length="103" mass="11826">MTNKRNQYTREFKLEAISLVVEHKRKIPDVASSLGVGKSTLQKWLTQYRQEINGEAPKVGNALTDEQRELQELRKQVKRLTMARDILKKASALLALDSLNGYR</sequence>
<dbReference type="PANTHER" id="PTHR33215:SF12">
    <property type="entry name" value="TRANSPOSASE INSN FOR INSERTION SEQUENCE ELEMENT IS911A-RELATED"/>
    <property type="match status" value="1"/>
</dbReference>
<reference evidence="3 4" key="1">
    <citation type="submission" date="2016-03" db="EMBL/GenBank/DDBJ databases">
        <title>Genome sequencing of Psychrobacter alimentarius PAMC 27889.</title>
        <authorList>
            <person name="Lee J."/>
            <person name="Kim O.-S."/>
        </authorList>
    </citation>
    <scope>NUCLEOTIDE SEQUENCE [LARGE SCALE GENOMIC DNA]</scope>
    <source>
        <strain evidence="3 4">PAMC 27889</strain>
    </source>
</reference>
<evidence type="ECO:0000256" key="1">
    <source>
        <dbReference type="ARBA" id="ARBA00009964"/>
    </source>
</evidence>
<dbReference type="InterPro" id="IPR002514">
    <property type="entry name" value="Transposase_8"/>
</dbReference>
<dbReference type="GeneID" id="33060154"/>
<dbReference type="PANTHER" id="PTHR33215">
    <property type="entry name" value="PROTEIN DISTAL ANTENNA"/>
    <property type="match status" value="1"/>
</dbReference>
<feature type="coiled-coil region" evidence="2">
    <location>
        <begin position="63"/>
        <end position="90"/>
    </location>
</feature>